<evidence type="ECO:0000256" key="2">
    <source>
        <dbReference type="ARBA" id="ARBA00022475"/>
    </source>
</evidence>
<name>A0A3S0WTJ3_9GAMM</name>
<dbReference type="EMBL" id="RYYV01000018">
    <property type="protein sequence ID" value="RUL71428.1"/>
    <property type="molecule type" value="Genomic_DNA"/>
</dbReference>
<evidence type="ECO:0000256" key="4">
    <source>
        <dbReference type="ARBA" id="ARBA00022989"/>
    </source>
</evidence>
<feature type="transmembrane region" description="Helical" evidence="7">
    <location>
        <begin position="20"/>
        <end position="38"/>
    </location>
</feature>
<accession>A0A3S0WTJ3</accession>
<dbReference type="PANTHER" id="PTHR30572:SF4">
    <property type="entry name" value="ABC TRANSPORTER PERMEASE YTRF"/>
    <property type="match status" value="1"/>
</dbReference>
<dbReference type="Pfam" id="PF02687">
    <property type="entry name" value="FtsX"/>
    <property type="match status" value="1"/>
</dbReference>
<keyword evidence="2" id="KW-1003">Cell membrane</keyword>
<sequence length="409" mass="44769">MEIKPIFATLGRHKFTVCLLIAQIALTCAIVCNAIFLISQRLDRMAVSSGMAEHELVYMQLAFIGARPNAMARTQADLSALREVPGVQSAMIINHLPLSGSSSNSSLWLDPAQRMETMSATQYFGENLLSTLGVQLEAGREFSPEEYRDLDKIDKALQTGDMKEIPSAVLITRTVADRLWPGQSPLGKQVFIGRNFALTVVGVVKGLARPNQLERGAQYSLIHPVRLSMSAGSYYVLRCAAQDRERVLKAALAKLNALDPNRIVLDKGSWDEMRYNFFRNDRAMAGILVGVCLALLVVTALGIVGLASFWVSQRNRSIGVRRALGATRGHILNYFQTENFLLTSMGIVLGMLLAYAINLFLIVHYELPRLPLAYFPVGAVLLWCLGQAAVLGPALRAAAVPPVVATRSV</sequence>
<feature type="transmembrane region" description="Helical" evidence="7">
    <location>
        <begin position="283"/>
        <end position="311"/>
    </location>
</feature>
<keyword evidence="11" id="KW-1185">Reference proteome</keyword>
<evidence type="ECO:0000256" key="5">
    <source>
        <dbReference type="ARBA" id="ARBA00023136"/>
    </source>
</evidence>
<evidence type="ECO:0000256" key="3">
    <source>
        <dbReference type="ARBA" id="ARBA00022692"/>
    </source>
</evidence>
<dbReference type="InterPro" id="IPR050250">
    <property type="entry name" value="Macrolide_Exporter_MacB"/>
</dbReference>
<evidence type="ECO:0000259" key="9">
    <source>
        <dbReference type="Pfam" id="PF12704"/>
    </source>
</evidence>
<feature type="domain" description="ABC3 transporter permease C-terminal" evidence="8">
    <location>
        <begin position="293"/>
        <end position="400"/>
    </location>
</feature>
<dbReference type="PANTHER" id="PTHR30572">
    <property type="entry name" value="MEMBRANE COMPONENT OF TRANSPORTER-RELATED"/>
    <property type="match status" value="1"/>
</dbReference>
<feature type="transmembrane region" description="Helical" evidence="7">
    <location>
        <begin position="340"/>
        <end position="361"/>
    </location>
</feature>
<comment type="subcellular location">
    <subcellularLocation>
        <location evidence="1">Cell membrane</location>
        <topology evidence="1">Multi-pass membrane protein</topology>
    </subcellularLocation>
</comment>
<dbReference type="OrthoDB" id="9770036at2"/>
<evidence type="ECO:0000256" key="6">
    <source>
        <dbReference type="ARBA" id="ARBA00038076"/>
    </source>
</evidence>
<dbReference type="AlphaFoldDB" id="A0A3S0WTJ3"/>
<protein>
    <submittedName>
        <fullName evidence="10">FtsX-like permease family protein</fullName>
    </submittedName>
</protein>
<dbReference type="Proteomes" id="UP000274358">
    <property type="component" value="Unassembled WGS sequence"/>
</dbReference>
<dbReference type="RefSeq" id="WP_126686322.1">
    <property type="nucleotide sequence ID" value="NZ_RYYV01000018.1"/>
</dbReference>
<evidence type="ECO:0000313" key="11">
    <source>
        <dbReference type="Proteomes" id="UP000274358"/>
    </source>
</evidence>
<comment type="caution">
    <text evidence="10">The sequence shown here is derived from an EMBL/GenBank/DDBJ whole genome shotgun (WGS) entry which is preliminary data.</text>
</comment>
<dbReference type="GO" id="GO:0022857">
    <property type="term" value="F:transmembrane transporter activity"/>
    <property type="evidence" value="ECO:0007669"/>
    <property type="project" value="TreeGrafter"/>
</dbReference>
<dbReference type="GO" id="GO:0005886">
    <property type="term" value="C:plasma membrane"/>
    <property type="evidence" value="ECO:0007669"/>
    <property type="project" value="UniProtKB-SubCell"/>
</dbReference>
<proteinExistence type="inferred from homology"/>
<evidence type="ECO:0000256" key="7">
    <source>
        <dbReference type="SAM" id="Phobius"/>
    </source>
</evidence>
<dbReference type="InterPro" id="IPR025857">
    <property type="entry name" value="MacB_PCD"/>
</dbReference>
<dbReference type="Pfam" id="PF12704">
    <property type="entry name" value="MacB_PCD"/>
    <property type="match status" value="1"/>
</dbReference>
<feature type="transmembrane region" description="Helical" evidence="7">
    <location>
        <begin position="373"/>
        <end position="395"/>
    </location>
</feature>
<evidence type="ECO:0000259" key="8">
    <source>
        <dbReference type="Pfam" id="PF02687"/>
    </source>
</evidence>
<evidence type="ECO:0000313" key="10">
    <source>
        <dbReference type="EMBL" id="RUL71428.1"/>
    </source>
</evidence>
<keyword evidence="4 7" id="KW-1133">Transmembrane helix</keyword>
<keyword evidence="5 7" id="KW-0472">Membrane</keyword>
<feature type="domain" description="MacB-like periplasmic core" evidence="9">
    <location>
        <begin position="40"/>
        <end position="225"/>
    </location>
</feature>
<organism evidence="10 11">
    <name type="scientific">Dyella choica</name>
    <dbReference type="NCBI Taxonomy" id="1927959"/>
    <lineage>
        <taxon>Bacteria</taxon>
        <taxon>Pseudomonadati</taxon>
        <taxon>Pseudomonadota</taxon>
        <taxon>Gammaproteobacteria</taxon>
        <taxon>Lysobacterales</taxon>
        <taxon>Rhodanobacteraceae</taxon>
        <taxon>Dyella</taxon>
    </lineage>
</organism>
<evidence type="ECO:0000256" key="1">
    <source>
        <dbReference type="ARBA" id="ARBA00004651"/>
    </source>
</evidence>
<reference evidence="10 11" key="1">
    <citation type="submission" date="2018-12" db="EMBL/GenBank/DDBJ databases">
        <title>Dyella dinghuensis sp. nov. DHOA06 and Dyella choica sp. nov. 4M-K27, isolated from forest soil.</title>
        <authorList>
            <person name="Qiu L.-H."/>
            <person name="Gao Z.-H."/>
        </authorList>
    </citation>
    <scope>NUCLEOTIDE SEQUENCE [LARGE SCALE GENOMIC DNA]</scope>
    <source>
        <strain evidence="10 11">4M-K27</strain>
    </source>
</reference>
<comment type="similarity">
    <text evidence="6">Belongs to the ABC-4 integral membrane protein family.</text>
</comment>
<gene>
    <name evidence="10" type="ORF">EKH80_18745</name>
</gene>
<keyword evidence="3 7" id="KW-0812">Transmembrane</keyword>
<dbReference type="InterPro" id="IPR003838">
    <property type="entry name" value="ABC3_permease_C"/>
</dbReference>